<evidence type="ECO:0000313" key="2">
    <source>
        <dbReference type="EMBL" id="KZL88089.1"/>
    </source>
</evidence>
<protein>
    <submittedName>
        <fullName evidence="2">Nitrogen assimilation transcription factor nira</fullName>
    </submittedName>
</protein>
<evidence type="ECO:0000256" key="1">
    <source>
        <dbReference type="SAM" id="MobiDB-lite"/>
    </source>
</evidence>
<feature type="compositionally biased region" description="Polar residues" evidence="1">
    <location>
        <begin position="52"/>
        <end position="62"/>
    </location>
</feature>
<dbReference type="STRING" id="1573173.A0A162Q5U4"/>
<gene>
    <name evidence="2" type="ORF">CI238_13118</name>
</gene>
<dbReference type="AlphaFoldDB" id="A0A162Q5U4"/>
<sequence length="154" mass="16998">SICHRGSSVTAGVGSDTKSNDNAPTKNKTPSKSPGQETPSHDRERHRRASARNWQKQKQQTADLEAAMNIAEARNRELHREYSEVLSQVMDAKNALMDHAKCNHPAISSWLRCQATKYVLNKGAAVDKEQKGQAKAGGMAAPTYPMERKRAACR</sequence>
<reference evidence="2 3" key="1">
    <citation type="submission" date="2015-06" db="EMBL/GenBank/DDBJ databases">
        <title>Survival trade-offs in plant roots during colonization by closely related pathogenic and mutualistic fungi.</title>
        <authorList>
            <person name="Hacquard S."/>
            <person name="Kracher B."/>
            <person name="Hiruma K."/>
            <person name="Weinman A."/>
            <person name="Muench P."/>
            <person name="Garrido Oter R."/>
            <person name="Ver Loren van Themaat E."/>
            <person name="Dallerey J.-F."/>
            <person name="Damm U."/>
            <person name="Henrissat B."/>
            <person name="Lespinet O."/>
            <person name="Thon M."/>
            <person name="Kemen E."/>
            <person name="McHardy A.C."/>
            <person name="Schulze-Lefert P."/>
            <person name="O'Connell R.J."/>
        </authorList>
    </citation>
    <scope>NUCLEOTIDE SEQUENCE [LARGE SCALE GENOMIC DNA]</scope>
    <source>
        <strain evidence="2 3">MAFF 238704</strain>
    </source>
</reference>
<comment type="caution">
    <text evidence="2">The sequence shown here is derived from an EMBL/GenBank/DDBJ whole genome shotgun (WGS) entry which is preliminary data.</text>
</comment>
<evidence type="ECO:0000313" key="3">
    <source>
        <dbReference type="Proteomes" id="UP000076584"/>
    </source>
</evidence>
<dbReference type="Proteomes" id="UP000076584">
    <property type="component" value="Unassembled WGS sequence"/>
</dbReference>
<dbReference type="Gene3D" id="1.20.5.170">
    <property type="match status" value="1"/>
</dbReference>
<feature type="non-terminal residue" evidence="2">
    <location>
        <position position="1"/>
    </location>
</feature>
<keyword evidence="3" id="KW-1185">Reference proteome</keyword>
<accession>A0A162Q5U4</accession>
<proteinExistence type="predicted"/>
<feature type="region of interest" description="Disordered" evidence="1">
    <location>
        <begin position="1"/>
        <end position="63"/>
    </location>
</feature>
<feature type="compositionally biased region" description="Polar residues" evidence="1">
    <location>
        <begin position="16"/>
        <end position="38"/>
    </location>
</feature>
<organism evidence="2 3">
    <name type="scientific">Colletotrichum incanum</name>
    <name type="common">Soybean anthracnose fungus</name>
    <dbReference type="NCBI Taxonomy" id="1573173"/>
    <lineage>
        <taxon>Eukaryota</taxon>
        <taxon>Fungi</taxon>
        <taxon>Dikarya</taxon>
        <taxon>Ascomycota</taxon>
        <taxon>Pezizomycotina</taxon>
        <taxon>Sordariomycetes</taxon>
        <taxon>Hypocreomycetidae</taxon>
        <taxon>Glomerellales</taxon>
        <taxon>Glomerellaceae</taxon>
        <taxon>Colletotrichum</taxon>
        <taxon>Colletotrichum spaethianum species complex</taxon>
    </lineage>
</organism>
<name>A0A162Q5U4_COLIC</name>
<dbReference type="EMBL" id="LFIW01000084">
    <property type="protein sequence ID" value="KZL88089.1"/>
    <property type="molecule type" value="Genomic_DNA"/>
</dbReference>